<evidence type="ECO:0000313" key="4">
    <source>
        <dbReference type="EMBL" id="TQK77034.1"/>
    </source>
</evidence>
<feature type="chain" id="PRO_5039354833" evidence="2">
    <location>
        <begin position="21"/>
        <end position="351"/>
    </location>
</feature>
<dbReference type="PANTHER" id="PTHR30535">
    <property type="entry name" value="VITAMIN B12-BINDING PROTEIN"/>
    <property type="match status" value="1"/>
</dbReference>
<evidence type="ECO:0000259" key="3">
    <source>
        <dbReference type="PROSITE" id="PS50983"/>
    </source>
</evidence>
<dbReference type="RefSeq" id="WP_246043594.1">
    <property type="nucleotide sequence ID" value="NZ_BAAATB010000006.1"/>
</dbReference>
<dbReference type="AlphaFoldDB" id="A0A542SR09"/>
<dbReference type="SUPFAM" id="SSF53807">
    <property type="entry name" value="Helical backbone' metal receptor"/>
    <property type="match status" value="1"/>
</dbReference>
<feature type="signal peptide" evidence="2">
    <location>
        <begin position="1"/>
        <end position="20"/>
    </location>
</feature>
<evidence type="ECO:0000256" key="1">
    <source>
        <dbReference type="ARBA" id="ARBA00008814"/>
    </source>
</evidence>
<proteinExistence type="inferred from homology"/>
<dbReference type="Gene3D" id="3.40.50.1980">
    <property type="entry name" value="Nitrogenase molybdenum iron protein domain"/>
    <property type="match status" value="2"/>
</dbReference>
<evidence type="ECO:0000313" key="5">
    <source>
        <dbReference type="Proteomes" id="UP000316181"/>
    </source>
</evidence>
<dbReference type="PROSITE" id="PS50983">
    <property type="entry name" value="FE_B12_PBP"/>
    <property type="match status" value="1"/>
</dbReference>
<dbReference type="NCBIfam" id="TIGR03868">
    <property type="entry name" value="F420-O_ABCperi"/>
    <property type="match status" value="1"/>
</dbReference>
<name>A0A542SR09_9MICO</name>
<gene>
    <name evidence="4" type="ORF">FB389_1749</name>
</gene>
<keyword evidence="5" id="KW-1185">Reference proteome</keyword>
<sequence length="351" mass="36202">MTPLTPRLVASMTVSAVALATLLAGCASSTDTTSATQAAASQTGTEETHYPLTITNCGVSVTIAAEPQRVVTVKSSTAEMMLALGVQSKIVGAAYLDGPLPDSLADRTVPALTSPLSDKVPGQESVLALEPDLIYAGWESNVSAKGIGDRAELAKLGIATYVPPPACQGENQPDPLTFDDVFASIREAGQIFNAAAAADSLVSAERAALAKVVKDGRDLRALWWSSGTDTPFVGGAIGAPELIMEAAGLQNIVTEKASWASFAWENVAAADPDVIVLVDSTWNSAEKKKAYLASNPVTKELSAVKEGRYIVVPFAATEAGVRTVDATVSIADQLGALSVDSPDATPADGQE</sequence>
<dbReference type="InterPro" id="IPR002491">
    <property type="entry name" value="ABC_transptr_periplasmic_BD"/>
</dbReference>
<feature type="domain" description="Fe/B12 periplasmic-binding" evidence="3">
    <location>
        <begin position="69"/>
        <end position="342"/>
    </location>
</feature>
<dbReference type="InterPro" id="IPR050902">
    <property type="entry name" value="ABC_Transporter_SBP"/>
</dbReference>
<dbReference type="Pfam" id="PF01497">
    <property type="entry name" value="Peripla_BP_2"/>
    <property type="match status" value="1"/>
</dbReference>
<dbReference type="EMBL" id="VFNV01000001">
    <property type="protein sequence ID" value="TQK77034.1"/>
    <property type="molecule type" value="Genomic_DNA"/>
</dbReference>
<comment type="caution">
    <text evidence="4">The sequence shown here is derived from an EMBL/GenBank/DDBJ whole genome shotgun (WGS) entry which is preliminary data.</text>
</comment>
<dbReference type="Proteomes" id="UP000316181">
    <property type="component" value="Unassembled WGS sequence"/>
</dbReference>
<protein>
    <submittedName>
        <fullName evidence="4">Iron complex transport system substrate-binding protein</fullName>
    </submittedName>
</protein>
<dbReference type="PANTHER" id="PTHR30535:SF7">
    <property type="entry name" value="IRON(III) DICITRATE-BINDING PROTEIN"/>
    <property type="match status" value="1"/>
</dbReference>
<accession>A0A542SR09</accession>
<keyword evidence="2" id="KW-0732">Signal</keyword>
<comment type="similarity">
    <text evidence="1">Belongs to the bacterial solute-binding protein 8 family.</text>
</comment>
<evidence type="ECO:0000256" key="2">
    <source>
        <dbReference type="SAM" id="SignalP"/>
    </source>
</evidence>
<organism evidence="4 5">
    <name type="scientific">Rarobacter incanus</name>
    <dbReference type="NCBI Taxonomy" id="153494"/>
    <lineage>
        <taxon>Bacteria</taxon>
        <taxon>Bacillati</taxon>
        <taxon>Actinomycetota</taxon>
        <taxon>Actinomycetes</taxon>
        <taxon>Micrococcales</taxon>
        <taxon>Rarobacteraceae</taxon>
        <taxon>Rarobacter</taxon>
    </lineage>
</organism>
<dbReference type="PROSITE" id="PS51257">
    <property type="entry name" value="PROKAR_LIPOPROTEIN"/>
    <property type="match status" value="1"/>
</dbReference>
<reference evidence="4 5" key="1">
    <citation type="submission" date="2019-06" db="EMBL/GenBank/DDBJ databases">
        <title>Sequencing the genomes of 1000 actinobacteria strains.</title>
        <authorList>
            <person name="Klenk H.-P."/>
        </authorList>
    </citation>
    <scope>NUCLEOTIDE SEQUENCE [LARGE SCALE GENOMIC DNA]</scope>
    <source>
        <strain evidence="4 5">DSM 10596</strain>
    </source>
</reference>
<dbReference type="InterPro" id="IPR022287">
    <property type="entry name" value="ABC_trnsptr_F420-0_sub-bd_pred"/>
</dbReference>